<feature type="compositionally biased region" description="Basic and acidic residues" evidence="1">
    <location>
        <begin position="61"/>
        <end position="77"/>
    </location>
</feature>
<protein>
    <submittedName>
        <fullName evidence="2">Uncharacterized protein</fullName>
    </submittedName>
</protein>
<comment type="caution">
    <text evidence="2">The sequence shown here is derived from an EMBL/GenBank/DDBJ whole genome shotgun (WGS) entry which is preliminary data.</text>
</comment>
<name>A0AAW2FTZ0_9HYME</name>
<dbReference type="EMBL" id="JADYXP020000008">
    <property type="protein sequence ID" value="KAL0117622.1"/>
    <property type="molecule type" value="Genomic_DNA"/>
</dbReference>
<evidence type="ECO:0000313" key="2">
    <source>
        <dbReference type="EMBL" id="KAL0117622.1"/>
    </source>
</evidence>
<proteinExistence type="predicted"/>
<organism evidence="2 3">
    <name type="scientific">Cardiocondyla obscurior</name>
    <dbReference type="NCBI Taxonomy" id="286306"/>
    <lineage>
        <taxon>Eukaryota</taxon>
        <taxon>Metazoa</taxon>
        <taxon>Ecdysozoa</taxon>
        <taxon>Arthropoda</taxon>
        <taxon>Hexapoda</taxon>
        <taxon>Insecta</taxon>
        <taxon>Pterygota</taxon>
        <taxon>Neoptera</taxon>
        <taxon>Endopterygota</taxon>
        <taxon>Hymenoptera</taxon>
        <taxon>Apocrita</taxon>
        <taxon>Aculeata</taxon>
        <taxon>Formicoidea</taxon>
        <taxon>Formicidae</taxon>
        <taxon>Myrmicinae</taxon>
        <taxon>Cardiocondyla</taxon>
    </lineage>
</organism>
<gene>
    <name evidence="2" type="ORF">PUN28_008777</name>
</gene>
<feature type="region of interest" description="Disordered" evidence="1">
    <location>
        <begin position="114"/>
        <end position="139"/>
    </location>
</feature>
<reference evidence="2 3" key="1">
    <citation type="submission" date="2023-03" db="EMBL/GenBank/DDBJ databases">
        <title>High recombination rates correlate with genetic variation in Cardiocondyla obscurior ants.</title>
        <authorList>
            <person name="Errbii M."/>
        </authorList>
    </citation>
    <scope>NUCLEOTIDE SEQUENCE [LARGE SCALE GENOMIC DNA]</scope>
    <source>
        <strain evidence="2">Alpha-2009</strain>
        <tissue evidence="2">Whole body</tissue>
    </source>
</reference>
<sequence length="157" mass="17856">MAKGQNKTNEEIKSLDDILIDENFINTLLFEKMDFEDVQPGPSRQLSPRDDVAIAQRQSSPRREEQLASADINRERAGTAANAGEVATPAQENAELKKRIELLEQKLNRPPRWKRAGQNMHTRGGGRGRGGRRGDLNRDGNPYKMYYNIFKSLFFIP</sequence>
<dbReference type="Proteomes" id="UP001430953">
    <property type="component" value="Unassembled WGS sequence"/>
</dbReference>
<feature type="region of interest" description="Disordered" evidence="1">
    <location>
        <begin position="38"/>
        <end position="93"/>
    </location>
</feature>
<keyword evidence="3" id="KW-1185">Reference proteome</keyword>
<evidence type="ECO:0000256" key="1">
    <source>
        <dbReference type="SAM" id="MobiDB-lite"/>
    </source>
</evidence>
<accession>A0AAW2FTZ0</accession>
<dbReference type="AlphaFoldDB" id="A0AAW2FTZ0"/>
<evidence type="ECO:0000313" key="3">
    <source>
        <dbReference type="Proteomes" id="UP001430953"/>
    </source>
</evidence>